<dbReference type="EMBL" id="DF820456">
    <property type="protein sequence ID" value="GAK50131.1"/>
    <property type="molecule type" value="Genomic_DNA"/>
</dbReference>
<dbReference type="STRING" id="1499966.U14_01357"/>
<evidence type="ECO:0000313" key="2">
    <source>
        <dbReference type="Proteomes" id="UP000030700"/>
    </source>
</evidence>
<reference evidence="1" key="1">
    <citation type="journal article" date="2015" name="PeerJ">
        <title>First genomic representation of candidate bacterial phylum KSB3 points to enhanced environmental sensing as a trigger of wastewater bulking.</title>
        <authorList>
            <person name="Sekiguchi Y."/>
            <person name="Ohashi A."/>
            <person name="Parks D.H."/>
            <person name="Yamauchi T."/>
            <person name="Tyson G.W."/>
            <person name="Hugenholtz P."/>
        </authorList>
    </citation>
    <scope>NUCLEOTIDE SEQUENCE [LARGE SCALE GENOMIC DNA]</scope>
</reference>
<proteinExistence type="predicted"/>
<dbReference type="AlphaFoldDB" id="A0A0S6VXI7"/>
<dbReference type="Proteomes" id="UP000030700">
    <property type="component" value="Unassembled WGS sequence"/>
</dbReference>
<gene>
    <name evidence="1" type="ORF">U14_01357</name>
</gene>
<dbReference type="HOGENOM" id="CLU_3230086_0_0_0"/>
<organism evidence="1">
    <name type="scientific">Candidatus Moduliflexus flocculans</name>
    <dbReference type="NCBI Taxonomy" id="1499966"/>
    <lineage>
        <taxon>Bacteria</taxon>
        <taxon>Candidatus Moduliflexota</taxon>
        <taxon>Candidatus Moduliflexia</taxon>
        <taxon>Candidatus Moduliflexales</taxon>
        <taxon>Candidatus Moduliflexaceae</taxon>
    </lineage>
</organism>
<keyword evidence="2" id="KW-1185">Reference proteome</keyword>
<sequence>MAYSDFNTLDQIHKELGITIQDANGLYIHVEPAKLSPWFVETM</sequence>
<name>A0A0S6VXI7_9BACT</name>
<evidence type="ECO:0000313" key="1">
    <source>
        <dbReference type="EMBL" id="GAK50131.1"/>
    </source>
</evidence>
<protein>
    <submittedName>
        <fullName evidence="1">Uncharacterized protein</fullName>
    </submittedName>
</protein>
<accession>A0A0S6VXI7</accession>